<organism evidence="1 2">
    <name type="scientific">Panicum hallii var. hallii</name>
    <dbReference type="NCBI Taxonomy" id="1504633"/>
    <lineage>
        <taxon>Eukaryota</taxon>
        <taxon>Viridiplantae</taxon>
        <taxon>Streptophyta</taxon>
        <taxon>Embryophyta</taxon>
        <taxon>Tracheophyta</taxon>
        <taxon>Spermatophyta</taxon>
        <taxon>Magnoliopsida</taxon>
        <taxon>Liliopsida</taxon>
        <taxon>Poales</taxon>
        <taxon>Poaceae</taxon>
        <taxon>PACMAD clade</taxon>
        <taxon>Panicoideae</taxon>
        <taxon>Panicodae</taxon>
        <taxon>Paniceae</taxon>
        <taxon>Panicinae</taxon>
        <taxon>Panicum</taxon>
        <taxon>Panicum sect. Panicum</taxon>
    </lineage>
</organism>
<evidence type="ECO:0000313" key="1">
    <source>
        <dbReference type="EMBL" id="PUZ62482.1"/>
    </source>
</evidence>
<name>A0A2T7E3Q1_9POAL</name>
<accession>A0A2T7E3Q1</accession>
<reference evidence="1 2" key="1">
    <citation type="submission" date="2018-04" db="EMBL/GenBank/DDBJ databases">
        <title>WGS assembly of Panicum hallii var. hallii HAL2.</title>
        <authorList>
            <person name="Lovell J."/>
            <person name="Jenkins J."/>
            <person name="Lowry D."/>
            <person name="Mamidi S."/>
            <person name="Sreedasyam A."/>
            <person name="Weng X."/>
            <person name="Barry K."/>
            <person name="Bonette J."/>
            <person name="Campitelli B."/>
            <person name="Daum C."/>
            <person name="Gordon S."/>
            <person name="Gould B."/>
            <person name="Lipzen A."/>
            <person name="MacQueen A."/>
            <person name="Palacio-Mejia J."/>
            <person name="Plott C."/>
            <person name="Shakirov E."/>
            <person name="Shu S."/>
            <person name="Yoshinaga Y."/>
            <person name="Zane M."/>
            <person name="Rokhsar D."/>
            <person name="Grimwood J."/>
            <person name="Schmutz J."/>
            <person name="Juenger T."/>
        </authorList>
    </citation>
    <scope>NUCLEOTIDE SEQUENCE [LARGE SCALE GENOMIC DNA]</scope>
    <source>
        <strain evidence="2">cv. HAL2</strain>
    </source>
</reference>
<dbReference type="Proteomes" id="UP000244336">
    <property type="component" value="Chromosome 4"/>
</dbReference>
<dbReference type="Gramene" id="PUZ62482">
    <property type="protein sequence ID" value="PUZ62482"/>
    <property type="gene ID" value="GQ55_4G361800"/>
</dbReference>
<dbReference type="OrthoDB" id="689720at2759"/>
<dbReference type="EMBL" id="CM009752">
    <property type="protein sequence ID" value="PUZ62482.1"/>
    <property type="molecule type" value="Genomic_DNA"/>
</dbReference>
<gene>
    <name evidence="1" type="ORF">GQ55_4G361800</name>
</gene>
<protein>
    <recommendedName>
        <fullName evidence="3">Reverse transcriptase zinc-binding domain-containing protein</fullName>
    </recommendedName>
</protein>
<dbReference type="STRING" id="1504633.A0A2T7E3Q1"/>
<sequence>MHLFSECRFTRRIWADISTWLTKLSLQPTNWKQTASVHEWWSALAKTQGVPRKGLKSLVILVRWEVWLEHNARIFNRTEAPSFVVITKIRDEVSLWTMAGAMHLARLIGRV</sequence>
<proteinExistence type="predicted"/>
<evidence type="ECO:0008006" key="3">
    <source>
        <dbReference type="Google" id="ProtNLM"/>
    </source>
</evidence>
<keyword evidence="2" id="KW-1185">Reference proteome</keyword>
<dbReference type="AlphaFoldDB" id="A0A2T7E3Q1"/>
<evidence type="ECO:0000313" key="2">
    <source>
        <dbReference type="Proteomes" id="UP000244336"/>
    </source>
</evidence>